<dbReference type="OrthoDB" id="2757820at2759"/>
<proteinExistence type="predicted"/>
<feature type="compositionally biased region" description="Pro residues" evidence="1">
    <location>
        <begin position="192"/>
        <end position="204"/>
    </location>
</feature>
<dbReference type="Proteomes" id="UP000313359">
    <property type="component" value="Unassembled WGS sequence"/>
</dbReference>
<feature type="region of interest" description="Disordered" evidence="1">
    <location>
        <begin position="100"/>
        <end position="175"/>
    </location>
</feature>
<dbReference type="EMBL" id="ML122250">
    <property type="protein sequence ID" value="RPD67271.1"/>
    <property type="molecule type" value="Genomic_DNA"/>
</dbReference>
<feature type="compositionally biased region" description="Basic and acidic residues" evidence="1">
    <location>
        <begin position="135"/>
        <end position="151"/>
    </location>
</feature>
<feature type="compositionally biased region" description="Low complexity" evidence="1">
    <location>
        <begin position="157"/>
        <end position="169"/>
    </location>
</feature>
<gene>
    <name evidence="2" type="ORF">L227DRAFT_605668</name>
</gene>
<evidence type="ECO:0000313" key="3">
    <source>
        <dbReference type="Proteomes" id="UP000313359"/>
    </source>
</evidence>
<feature type="compositionally biased region" description="Low complexity" evidence="1">
    <location>
        <begin position="124"/>
        <end position="134"/>
    </location>
</feature>
<feature type="compositionally biased region" description="Polar residues" evidence="1">
    <location>
        <begin position="16"/>
        <end position="25"/>
    </location>
</feature>
<protein>
    <submittedName>
        <fullName evidence="2">Uncharacterized protein</fullName>
    </submittedName>
</protein>
<feature type="compositionally biased region" description="Low complexity" evidence="1">
    <location>
        <begin position="436"/>
        <end position="448"/>
    </location>
</feature>
<feature type="compositionally biased region" description="Polar residues" evidence="1">
    <location>
        <begin position="109"/>
        <end position="123"/>
    </location>
</feature>
<name>A0A5C2SVH6_9APHY</name>
<feature type="region of interest" description="Disordered" evidence="1">
    <location>
        <begin position="190"/>
        <end position="215"/>
    </location>
</feature>
<feature type="region of interest" description="Disordered" evidence="1">
    <location>
        <begin position="423"/>
        <end position="483"/>
    </location>
</feature>
<reference evidence="2" key="1">
    <citation type="journal article" date="2018" name="Genome Biol. Evol.">
        <title>Genomics and development of Lentinus tigrinus, a white-rot wood-decaying mushroom with dimorphic fruiting bodies.</title>
        <authorList>
            <person name="Wu B."/>
            <person name="Xu Z."/>
            <person name="Knudson A."/>
            <person name="Carlson A."/>
            <person name="Chen N."/>
            <person name="Kovaka S."/>
            <person name="LaButti K."/>
            <person name="Lipzen A."/>
            <person name="Pennachio C."/>
            <person name="Riley R."/>
            <person name="Schakwitz W."/>
            <person name="Umezawa K."/>
            <person name="Ohm R.A."/>
            <person name="Grigoriev I.V."/>
            <person name="Nagy L.G."/>
            <person name="Gibbons J."/>
            <person name="Hibbett D."/>
        </authorList>
    </citation>
    <scope>NUCLEOTIDE SEQUENCE [LARGE SCALE GENOMIC DNA]</scope>
    <source>
        <strain evidence="2">ALCF2SS1-6</strain>
    </source>
</reference>
<feature type="compositionally biased region" description="Acidic residues" evidence="1">
    <location>
        <begin position="306"/>
        <end position="324"/>
    </location>
</feature>
<dbReference type="AlphaFoldDB" id="A0A5C2SVH6"/>
<accession>A0A5C2SVH6</accession>
<organism evidence="2 3">
    <name type="scientific">Lentinus tigrinus ALCF2SS1-6</name>
    <dbReference type="NCBI Taxonomy" id="1328759"/>
    <lineage>
        <taxon>Eukaryota</taxon>
        <taxon>Fungi</taxon>
        <taxon>Dikarya</taxon>
        <taxon>Basidiomycota</taxon>
        <taxon>Agaricomycotina</taxon>
        <taxon>Agaricomycetes</taxon>
        <taxon>Polyporales</taxon>
        <taxon>Polyporaceae</taxon>
        <taxon>Lentinus</taxon>
    </lineage>
</organism>
<evidence type="ECO:0000313" key="2">
    <source>
        <dbReference type="EMBL" id="RPD67271.1"/>
    </source>
</evidence>
<evidence type="ECO:0000256" key="1">
    <source>
        <dbReference type="SAM" id="MobiDB-lite"/>
    </source>
</evidence>
<feature type="region of interest" description="Disordered" evidence="1">
    <location>
        <begin position="16"/>
        <end position="41"/>
    </location>
</feature>
<dbReference type="STRING" id="1328759.A0A5C2SVH6"/>
<sequence>MPQPQAMGQLQHVALQQASTNNLTGAVQGPPSSGRVGSHPSDEKVLIDALKKGRAGGLNPCRALEKLHKVNGHTEMEWKNYFLEHLERFYPTTNERRVESSRQHVSIHAHSSSGVQESVSRLHSTPSGSTSTSGKARDTSSRRARTPDHLPRSPLKTSLSRRPPTSTSSNAACHGPSLSELISQHAGMKAPLLPPSVKPKPPQKPATTQESGRIGKFTNEEKIFFIQFLRWRLERDGPTPDKFKLCRALSREAPHRSADAWRRHWETDPQLAEAMLRVAGARHRAAAGTFAQNQSGEHAALDYCDDEGEEEYEGEEDDTEEEGSDAYVPADDSEVESRPRKKVVRPTCLKVTEDDIRDLARYKLERRDGWDETMTNRARWGDFTSKNTKRSFWAWVQVVASRAKEIDQAMEELLVEQEVERQDFAEPAHASPRPPDTASSSSSMRTDSVNAVDGATGVPQKRDADSRLAVRSGSPASKRVKQEPVVSVICLDD</sequence>
<feature type="region of interest" description="Disordered" evidence="1">
    <location>
        <begin position="306"/>
        <end position="341"/>
    </location>
</feature>
<keyword evidence="3" id="KW-1185">Reference proteome</keyword>